<organism evidence="1 2">
    <name type="scientific">Hahella chejuensis (strain KCTC 2396)</name>
    <dbReference type="NCBI Taxonomy" id="349521"/>
    <lineage>
        <taxon>Bacteria</taxon>
        <taxon>Pseudomonadati</taxon>
        <taxon>Pseudomonadota</taxon>
        <taxon>Gammaproteobacteria</taxon>
        <taxon>Oceanospirillales</taxon>
        <taxon>Hahellaceae</taxon>
        <taxon>Hahella</taxon>
    </lineage>
</organism>
<accession>Q2SG49</accession>
<name>Q2SG49_HAHCH</name>
<evidence type="ECO:0000313" key="2">
    <source>
        <dbReference type="Proteomes" id="UP000000238"/>
    </source>
</evidence>
<proteinExistence type="predicted"/>
<protein>
    <submittedName>
        <fullName evidence="1">Uncharacterized protein</fullName>
    </submittedName>
</protein>
<dbReference type="HOGENOM" id="CLU_3389708_0_0_6"/>
<gene>
    <name evidence="1" type="ordered locus">HCH_03635</name>
</gene>
<dbReference type="AlphaFoldDB" id="Q2SG49"/>
<sequence>MADAEAPVTDSVAVIATPVDDSSEVLQKSVFT</sequence>
<dbReference type="KEGG" id="hch:HCH_03635"/>
<dbReference type="Proteomes" id="UP000000238">
    <property type="component" value="Chromosome"/>
</dbReference>
<dbReference type="EMBL" id="CP000155">
    <property type="protein sequence ID" value="ABC30375.1"/>
    <property type="molecule type" value="Genomic_DNA"/>
</dbReference>
<keyword evidence="2" id="KW-1185">Reference proteome</keyword>
<reference evidence="1 2" key="1">
    <citation type="journal article" date="2005" name="Nucleic Acids Res.">
        <title>Genomic blueprint of Hahella chejuensis, a marine microbe producing an algicidal agent.</title>
        <authorList>
            <person name="Jeong H."/>
            <person name="Yim J.H."/>
            <person name="Lee C."/>
            <person name="Choi S.-H."/>
            <person name="Park Y.K."/>
            <person name="Yoon S.H."/>
            <person name="Hur C.-G."/>
            <person name="Kang H.-Y."/>
            <person name="Kim D."/>
            <person name="Lee H.H."/>
            <person name="Park K.H."/>
            <person name="Park S.-H."/>
            <person name="Park H.-S."/>
            <person name="Lee H.K."/>
            <person name="Oh T.K."/>
            <person name="Kim J.F."/>
        </authorList>
    </citation>
    <scope>NUCLEOTIDE SEQUENCE [LARGE SCALE GENOMIC DNA]</scope>
    <source>
        <strain evidence="1 2">KCTC 2396</strain>
    </source>
</reference>
<evidence type="ECO:0000313" key="1">
    <source>
        <dbReference type="EMBL" id="ABC30375.1"/>
    </source>
</evidence>